<organism evidence="1 4">
    <name type="scientific">Vanilla planifolia</name>
    <name type="common">Vanilla</name>
    <dbReference type="NCBI Taxonomy" id="51239"/>
    <lineage>
        <taxon>Eukaryota</taxon>
        <taxon>Viridiplantae</taxon>
        <taxon>Streptophyta</taxon>
        <taxon>Embryophyta</taxon>
        <taxon>Tracheophyta</taxon>
        <taxon>Spermatophyta</taxon>
        <taxon>Magnoliopsida</taxon>
        <taxon>Liliopsida</taxon>
        <taxon>Asparagales</taxon>
        <taxon>Orchidaceae</taxon>
        <taxon>Vanilloideae</taxon>
        <taxon>Vanilleae</taxon>
        <taxon>Vanilla</taxon>
    </lineage>
</organism>
<gene>
    <name evidence="2" type="ORF">HPP92_028146</name>
    <name evidence="1" type="ORF">HPP92_028168</name>
</gene>
<protein>
    <submittedName>
        <fullName evidence="1">Uncharacterized protein</fullName>
    </submittedName>
</protein>
<evidence type="ECO:0000313" key="1">
    <source>
        <dbReference type="EMBL" id="KAG0447733.1"/>
    </source>
</evidence>
<dbReference type="Proteomes" id="UP000639772">
    <property type="component" value="Unassembled WGS sequence"/>
</dbReference>
<dbReference type="AlphaFoldDB" id="A0A835P895"/>
<evidence type="ECO:0000313" key="2">
    <source>
        <dbReference type="EMBL" id="KAG0447836.1"/>
    </source>
</evidence>
<dbReference type="EMBL" id="JADCNM010000423">
    <property type="protein sequence ID" value="KAG0447733.1"/>
    <property type="molecule type" value="Genomic_DNA"/>
</dbReference>
<proteinExistence type="predicted"/>
<name>A0A835P895_VANPL</name>
<accession>A0A835P895</accession>
<evidence type="ECO:0000313" key="3">
    <source>
        <dbReference type="Proteomes" id="UP000636800"/>
    </source>
</evidence>
<dbReference type="EMBL" id="JADCNL010000422">
    <property type="protein sequence ID" value="KAG0447836.1"/>
    <property type="molecule type" value="Genomic_DNA"/>
</dbReference>
<keyword evidence="3" id="KW-1185">Reference proteome</keyword>
<sequence>MMIWIIGNTQHTRELVQIPIPQGLVPQQWFNVLLVLKQTVKMVFLEVEMQGNVVVPPDQLDPKGLLLRKGIVLRLLEDIA</sequence>
<evidence type="ECO:0000313" key="4">
    <source>
        <dbReference type="Proteomes" id="UP000639772"/>
    </source>
</evidence>
<reference evidence="3 4" key="1">
    <citation type="journal article" date="2020" name="Nat. Food">
        <title>A phased Vanilla planifolia genome enables genetic improvement of flavour and production.</title>
        <authorList>
            <person name="Hasing T."/>
            <person name="Tang H."/>
            <person name="Brym M."/>
            <person name="Khazi F."/>
            <person name="Huang T."/>
            <person name="Chambers A.H."/>
        </authorList>
    </citation>
    <scope>NUCLEOTIDE SEQUENCE [LARGE SCALE GENOMIC DNA]</scope>
    <source>
        <tissue evidence="1">Leaf</tissue>
    </source>
</reference>
<dbReference type="Proteomes" id="UP000636800">
    <property type="component" value="Unassembled WGS sequence"/>
</dbReference>
<comment type="caution">
    <text evidence="1">The sequence shown here is derived from an EMBL/GenBank/DDBJ whole genome shotgun (WGS) entry which is preliminary data.</text>
</comment>
<dbReference type="OrthoDB" id="1162399at2759"/>